<reference evidence="7 8" key="1">
    <citation type="submission" date="2018-12" db="EMBL/GenBank/DDBJ databases">
        <authorList>
            <consortium name="Pathogen Informatics"/>
        </authorList>
    </citation>
    <scope>NUCLEOTIDE SEQUENCE [LARGE SCALE GENOMIC DNA]</scope>
    <source>
        <strain evidence="7 8">NCTC10207</strain>
    </source>
</reference>
<keyword evidence="3" id="KW-0378">Hydrolase</keyword>
<gene>
    <name evidence="7" type="primary">wapA_3</name>
    <name evidence="7" type="ORF">NCTC10207_01451</name>
</gene>
<dbReference type="PANTHER" id="PTHR32305">
    <property type="match status" value="1"/>
</dbReference>
<proteinExistence type="predicted"/>
<feature type="region of interest" description="Disordered" evidence="4">
    <location>
        <begin position="94"/>
        <end position="114"/>
    </location>
</feature>
<dbReference type="InterPro" id="IPR031325">
    <property type="entry name" value="RHS_repeat"/>
</dbReference>
<feature type="region of interest" description="Disordered" evidence="4">
    <location>
        <begin position="163"/>
        <end position="190"/>
    </location>
</feature>
<keyword evidence="2" id="KW-0677">Repeat</keyword>
<dbReference type="PANTHER" id="PTHR32305:SF15">
    <property type="entry name" value="PROTEIN RHSA-RELATED"/>
    <property type="match status" value="1"/>
</dbReference>
<evidence type="ECO:0000256" key="1">
    <source>
        <dbReference type="ARBA" id="ARBA00022722"/>
    </source>
</evidence>
<feature type="domain" description="Teneurin-like YD-shell" evidence="6">
    <location>
        <begin position="1118"/>
        <end position="1297"/>
    </location>
</feature>
<name>A0A7Z9D752_9MICC</name>
<evidence type="ECO:0000313" key="8">
    <source>
        <dbReference type="Proteomes" id="UP000282386"/>
    </source>
</evidence>
<organism evidence="7 8">
    <name type="scientific">Rothia aeria</name>
    <dbReference type="NCBI Taxonomy" id="172042"/>
    <lineage>
        <taxon>Bacteria</taxon>
        <taxon>Bacillati</taxon>
        <taxon>Actinomycetota</taxon>
        <taxon>Actinomycetes</taxon>
        <taxon>Micrococcales</taxon>
        <taxon>Micrococcaceae</taxon>
        <taxon>Rothia</taxon>
    </lineage>
</organism>
<evidence type="ECO:0000259" key="5">
    <source>
        <dbReference type="Pfam" id="PF20148"/>
    </source>
</evidence>
<dbReference type="Pfam" id="PF05593">
    <property type="entry name" value="RHS_repeat"/>
    <property type="match status" value="2"/>
</dbReference>
<protein>
    <submittedName>
        <fullName evidence="7">Cell wall-associated polypeptide CWBP200</fullName>
    </submittedName>
</protein>
<evidence type="ECO:0000259" key="6">
    <source>
        <dbReference type="Pfam" id="PF25023"/>
    </source>
</evidence>
<dbReference type="Proteomes" id="UP000282386">
    <property type="component" value="Chromosome"/>
</dbReference>
<dbReference type="InterPro" id="IPR006530">
    <property type="entry name" value="YD"/>
</dbReference>
<evidence type="ECO:0000256" key="4">
    <source>
        <dbReference type="SAM" id="MobiDB-lite"/>
    </source>
</evidence>
<evidence type="ECO:0000256" key="3">
    <source>
        <dbReference type="ARBA" id="ARBA00022801"/>
    </source>
</evidence>
<dbReference type="Pfam" id="PF25023">
    <property type="entry name" value="TEN_YD-shell"/>
    <property type="match status" value="2"/>
</dbReference>
<dbReference type="InterPro" id="IPR045351">
    <property type="entry name" value="DUF6531"/>
</dbReference>
<dbReference type="Gene3D" id="3.10.450.30">
    <property type="entry name" value="Microbial ribonucleases"/>
    <property type="match status" value="1"/>
</dbReference>
<evidence type="ECO:0000256" key="2">
    <source>
        <dbReference type="ARBA" id="ARBA00022737"/>
    </source>
</evidence>
<dbReference type="SUPFAM" id="SSF53933">
    <property type="entry name" value="Microbial ribonucleases"/>
    <property type="match status" value="1"/>
</dbReference>
<dbReference type="EMBL" id="LR134479">
    <property type="protein sequence ID" value="VEI23344.1"/>
    <property type="molecule type" value="Genomic_DNA"/>
</dbReference>
<dbReference type="NCBIfam" id="TIGR01643">
    <property type="entry name" value="YD_repeat_2x"/>
    <property type="match status" value="9"/>
</dbReference>
<evidence type="ECO:0000313" key="7">
    <source>
        <dbReference type="EMBL" id="VEI23344.1"/>
    </source>
</evidence>
<sequence>MRVVVHVNANPNTEPVVYSQVDAAALANTFDSTASKLREYKGSIRAEANKAQEQFNGKYAELFKINCDQCITDAGRLADACSRAAQAVRKIAEAADHEQDNRRKAREAEEEHRRKMRDEALKYAISSNGLDTLSRISYQDGALHIQGEGPSYVASQEPTIVVNPNGMDHDLSNSYGSSRPSDSEKYAESLGSSTGVSSAVPVALEQFADFVMGPLYDDMTFYFKSISTAYERYQQTCHWGTLLIDGLLEATVHWLNDNSHDAMWLKAVAQAFRVAGSNGQFVITDAALTEFLKRNSINPGRKFLKVPDVQVYGTTPTSGYASDPVNVATGNFIEEEHDLTFGSLQLSRMYNSIAATGSASSFEGYEPPTGVFGVGWSSTIDTHLKVTNAGAIWVSADGRQLFFSRMGTGFERAAGEPWWLARCASGPHSASAHNTDDEDAQRTRAFRVGYRAIAELVASVPATDGYSALDGSTDFYVVSNNAGAFHYYTLTGAWIGSWHGNAQSTVAALYTGSGQGCEIENRSSARLCAIAGAGGQCISLSYGSNKDAGRVVTASAGTRRVEYTYTESGHLASARTYSTLKSSTNNTEPLEVLDSRVYTHTEQGLIETVTGFGDVREVTNIYEDPEYPGRVTQQIGQHGCIIDYTYLPGGITQVVVKDSEKGHDAPATAEETTAHSQTSHDGEEKRIGYADTWVSDEKGRLTSVTSAEGLRSGFIYDMYGNRIQSISPDGARIVRSADERGRIIKELTPAGTLTTFTYDALDRLCSVRVYASRMACANNEPAQESIDYEYVDDFSRLHSAVTRNGATTRYEYTPSGKVARVTDPTGVFTSFAYDERDNLVQTSNAIGDTITMSYDANDRVVAVRMPSGATTYAEYDDASRPVLLTDPTGATTRYTYTQAGKISTVTDPTGAIYGFEYNETGDVAAVIAPDGARTTSEFDEIGYLNRIVDPSGAVTRILRDGMGRVTELIDPAGSVWRTDYDAADTLVEHIDPTGVWERTTRDITKGLYKTQNANGTESTTLDSLGRIRELVDLSGGLTRWSYENLATGVTSGAHQSVSPSVSNLPSISHTQQDIKSHPGAHTVVTRTDAADGEHREVYDAAGRVIQQISATGAVTAYTYDACGRVSTVTDPDGYTTEHTYDADSRLVAKTCAGTVVESFSYDPAGRVLEHRRGGQLIGRYSYDAAGRPVLVVDSAWGTRRFSYDACGRVTKTISGTGGVCFFDYDAASRLVAQRVATADGFATTTYSYDAAGNMVSTTDPAGATTSYEYDAAHRCTAVTHADSSRVLYAYDEAGELASTSVVPPGGAPQLACEWVQDVQRRKLVVRDWLAAANLPKTGADAGDDSAQPFVETTYVSDALGRLERVERAQLLGGAGSACGYRDDPVGDFAAAGAYTVRYAYDADSRLVEQVTPYEHTTLAYTPAGRLSQARSGPDDMTVQEQEPTRFAYDALGYLESTQLDETVARWVRDAAGAVVEYTEQGTCGPERGVRVERNELGKITRVEDTIAGITCTYSYDEAGRLIRAVNSTGHAVDWVYDHAGLLLREESCEGENLVRLRAFTYADGGRVQSMRVYEKALAVQSEAVSAGVVDADSAGEAPEGMVRVAAIEYTYNERGFRTQATGCGGSVTRWDWDVLGSLERVHTYSGDHESSGVLTSDVQFVNSAERGMPVAVSGGSLGSGEAGNYSPMLWDPAAGNAPQLLGVGAVQTPASSTVIGGRDTPLGTENLGYGLQRASGPVSEPAGFGVDVWGIPAPISWGVSSDNQGFALGQAGLPVGVGLSAHGSLVTAGGELMGDRVYDPATAGFLAPDPLDSVMGSGWMGAPYVFAGGDPVNMFDPTGRRPLTIDEARQLHDAYYTPSLEEKLDSFGKDFNRFALSYGFTQIKFYEDFMRDPWGWITSHPSEMAVLGLGLVAVALIVVGVITFNPFIASMGAFMLVSMEWSYFSQIWYKGKADPNEIIQEGLFSALIDLVTLGVGKGLKFVLKPLLSRFGIRWGAHEVHMPGGMSSSGRARPGVVPGRSVVVKYPQLYRKGAVSSGGRSAEDALYEGRYGRQLFDASNLDFRGSGFAASGVVVPESGAHVPLRPGAGGASSATEVPPVAVSRVDVPQVAPVEGSGASRGASQVPVKPVEAPQVGEVPPASGVGSGAAGMQAVKPGGVADDAVAARGSAGGVREPEVQLKPVEEPKVENLTPEGREAVRVLRDDRSLQPIHSEVDKPAQQIMYPNDLKSWVDTELPQASRIGSVSEIDGTPVRYHNEFGEFHDAKRDYYQGLKNGGVEGPRPEFSPWKAEKTEADYNTAFEGLSEVEKTKHSIISLDNFKGVIPQEIKESVKSIWETGRLPEDKLWKKAQGPYKYKNIPENNSGGHILPEKDVNGNPITYTEYDVKPPELTNKENGKLGLDRGKHRLVVGSNGSIYYSPDHYLTFIRLID</sequence>
<feature type="domain" description="Teneurin-like YD-shell" evidence="6">
    <location>
        <begin position="833"/>
        <end position="994"/>
    </location>
</feature>
<dbReference type="RefSeq" id="WP_126500217.1">
    <property type="nucleotide sequence ID" value="NZ_LR134479.1"/>
</dbReference>
<dbReference type="InterPro" id="IPR016191">
    <property type="entry name" value="Ribonuclease/ribotoxin"/>
</dbReference>
<accession>A0A7Z9D752</accession>
<feature type="region of interest" description="Disordered" evidence="4">
    <location>
        <begin position="660"/>
        <end position="685"/>
    </location>
</feature>
<dbReference type="GO" id="GO:0016787">
    <property type="term" value="F:hydrolase activity"/>
    <property type="evidence" value="ECO:0007669"/>
    <property type="project" value="UniProtKB-KW"/>
</dbReference>
<dbReference type="InterPro" id="IPR050708">
    <property type="entry name" value="T6SS_VgrG/RHS"/>
</dbReference>
<dbReference type="Pfam" id="PF20148">
    <property type="entry name" value="DUF6531"/>
    <property type="match status" value="1"/>
</dbReference>
<keyword evidence="1" id="KW-0540">Nuclease</keyword>
<dbReference type="Gene3D" id="2.180.10.10">
    <property type="entry name" value="RHS repeat-associated core"/>
    <property type="match status" value="5"/>
</dbReference>
<dbReference type="GO" id="GO:0004540">
    <property type="term" value="F:RNA nuclease activity"/>
    <property type="evidence" value="ECO:0007669"/>
    <property type="project" value="InterPro"/>
</dbReference>
<feature type="domain" description="DUF6531" evidence="5">
    <location>
        <begin position="323"/>
        <end position="403"/>
    </location>
</feature>
<dbReference type="InterPro" id="IPR056823">
    <property type="entry name" value="TEN-like_YD-shell"/>
</dbReference>
<dbReference type="GO" id="GO:0003723">
    <property type="term" value="F:RNA binding"/>
    <property type="evidence" value="ECO:0007669"/>
    <property type="project" value="InterPro"/>
</dbReference>